<feature type="compositionally biased region" description="Basic and acidic residues" evidence="1">
    <location>
        <begin position="178"/>
        <end position="191"/>
    </location>
</feature>
<dbReference type="EMBL" id="JAVFKD010000001">
    <property type="protein sequence ID" value="KAK5998726.1"/>
    <property type="molecule type" value="Genomic_DNA"/>
</dbReference>
<reference evidence="2 3" key="1">
    <citation type="submission" date="2024-01" db="EMBL/GenBank/DDBJ databases">
        <title>Complete genome of Cladobotryum mycophilum ATHUM6906.</title>
        <authorList>
            <person name="Christinaki A.C."/>
            <person name="Myridakis A.I."/>
            <person name="Kouvelis V.N."/>
        </authorList>
    </citation>
    <scope>NUCLEOTIDE SEQUENCE [LARGE SCALE GENOMIC DNA]</scope>
    <source>
        <strain evidence="2 3">ATHUM6906</strain>
    </source>
</reference>
<feature type="region of interest" description="Disordered" evidence="1">
    <location>
        <begin position="169"/>
        <end position="191"/>
    </location>
</feature>
<evidence type="ECO:0000313" key="3">
    <source>
        <dbReference type="Proteomes" id="UP001338125"/>
    </source>
</evidence>
<organism evidence="2 3">
    <name type="scientific">Cladobotryum mycophilum</name>
    <dbReference type="NCBI Taxonomy" id="491253"/>
    <lineage>
        <taxon>Eukaryota</taxon>
        <taxon>Fungi</taxon>
        <taxon>Dikarya</taxon>
        <taxon>Ascomycota</taxon>
        <taxon>Pezizomycotina</taxon>
        <taxon>Sordariomycetes</taxon>
        <taxon>Hypocreomycetidae</taxon>
        <taxon>Hypocreales</taxon>
        <taxon>Hypocreaceae</taxon>
        <taxon>Cladobotryum</taxon>
    </lineage>
</organism>
<proteinExistence type="predicted"/>
<sequence>MSTDSAPGGVPPQGTRLVNNCDLFLCQVHNMAIRAGIWEYVNPNWHLDLDEPLRPEMPLHPELPPIPSSQDPAEHQAHASYCTWLERQYVLEMYSYTCEYQVYQEEMEDYKTKERAIRDLFLFISENTRNIIPLIELWTDHPREQLRILTNMFARVPSAIPFQGYQQRMPTDDELAEEAQRARGDEGQADQ</sequence>
<gene>
    <name evidence="2" type="ORF">PT974_01108</name>
</gene>
<name>A0ABR0T2R4_9HYPO</name>
<accession>A0ABR0T2R4</accession>
<comment type="caution">
    <text evidence="2">The sequence shown here is derived from an EMBL/GenBank/DDBJ whole genome shotgun (WGS) entry which is preliminary data.</text>
</comment>
<keyword evidence="3" id="KW-1185">Reference proteome</keyword>
<evidence type="ECO:0000256" key="1">
    <source>
        <dbReference type="SAM" id="MobiDB-lite"/>
    </source>
</evidence>
<protein>
    <submittedName>
        <fullName evidence="2">Uncharacterized protein</fullName>
    </submittedName>
</protein>
<dbReference type="Proteomes" id="UP001338125">
    <property type="component" value="Unassembled WGS sequence"/>
</dbReference>
<evidence type="ECO:0000313" key="2">
    <source>
        <dbReference type="EMBL" id="KAK5998726.1"/>
    </source>
</evidence>